<feature type="coiled-coil region" evidence="5">
    <location>
        <begin position="864"/>
        <end position="921"/>
    </location>
</feature>
<accession>A0A6P1DRV4</accession>
<keyword evidence="1" id="KW-0547">Nucleotide-binding</keyword>
<feature type="domain" description="Helicase ATP-binding" evidence="6">
    <location>
        <begin position="48"/>
        <end position="214"/>
    </location>
</feature>
<organism evidence="8 9">
    <name type="scientific">Thiorhodococcus mannitoliphagus</name>
    <dbReference type="NCBI Taxonomy" id="329406"/>
    <lineage>
        <taxon>Bacteria</taxon>
        <taxon>Pseudomonadati</taxon>
        <taxon>Pseudomonadota</taxon>
        <taxon>Gammaproteobacteria</taxon>
        <taxon>Chromatiales</taxon>
        <taxon>Chromatiaceae</taxon>
        <taxon>Thiorhodococcus</taxon>
    </lineage>
</organism>
<dbReference type="InterPro" id="IPR049730">
    <property type="entry name" value="SNF2/RAD54-like_C"/>
</dbReference>
<sequence length="954" mass="109202">MITAFHAKYYAHELTRLACGDDVDRLSTSLFDASVDLNPHQIEAALFALRSPLSKGVVLADEVGLGKTIEAGLVLCQFWSERKRRLIVVCPAALRRQWAAELAEKFNLPVQILDAQTVRQLRKTGTLNPFDQRAVLILSYHYASRLEDALRAVPWDLVVMDEAHKLRNSHQRSHRMGQTLRRTFDGRRKLLLTATPLQNSLMELYGLASLIDEHLFGDDKAFRKQYLNSGADHGELRQRLTPFIKRNLRKQVLEYIRYTERRAITQPFTPSDDEQRLYDALSAFLLREEAFSLPKRQRHLTTLILRKLLASSSPAVAGTLERIHARLLALRDGQLPESTLIDELIDEDDLDDDYQEALEDAEDDAQDTPEATEQARLDDEISELAQYIDWARAIQTDGKTAQLLTALELGFQAMAQTGAARKAIIFTESRRTQSYLRDFLTANGFAGKLVAFNGDNKDTEATAIYQQWLADNQGNDKVTGSRPVDQRTALIEHFRDAAEIMIATEAAAEGVNLQFCSLVINYDLPWNPQRIEQRIGRCHRYGQKHDVVVVNFVNTRNQADQRVLELLTDKFKLFDGVFGASDEVLGRIESGIDFESRILSIYQSCRTETEIEQAFAALQQEMETDIAARMDETRQLLIEHFDEDIHDLLRLQLDRARERLDAVGRLFWALTRYALAERATFEETAPRFTLREPPDPAIPQGRYRLIRDPANVTDDGSEHLYRLTHPLGEHVLSAGQSAITPLAEVRFDISRHPTKLSVIEALKGERGWLALDLLAIETLQREEHLVFTAATDAGESLDRETCEKLFHCEAADHPTPLVGMTTPRALEDNARRQAEATISRIIDANNRFFQEERDKLEKWAEDKIFAAEQALQDTKSKLRALKRESRQAVSTEEQHALQVRIRETEREQRRQRQAIFDVEDEINDQRDTLIDALEQRLQQRTEIQRLFTIRWNVV</sequence>
<evidence type="ECO:0000313" key="9">
    <source>
        <dbReference type="Proteomes" id="UP000471640"/>
    </source>
</evidence>
<dbReference type="PROSITE" id="PS51192">
    <property type="entry name" value="HELICASE_ATP_BIND_1"/>
    <property type="match status" value="1"/>
</dbReference>
<dbReference type="InterPro" id="IPR038718">
    <property type="entry name" value="SNF2-like_sf"/>
</dbReference>
<evidence type="ECO:0000256" key="5">
    <source>
        <dbReference type="SAM" id="Coils"/>
    </source>
</evidence>
<evidence type="ECO:0000256" key="2">
    <source>
        <dbReference type="ARBA" id="ARBA00022801"/>
    </source>
</evidence>
<gene>
    <name evidence="8" type="ORF">G3480_06165</name>
</gene>
<protein>
    <submittedName>
        <fullName evidence="8">DEAD/DEAH box helicase family protein</fullName>
    </submittedName>
</protein>
<comment type="caution">
    <text evidence="8">The sequence shown here is derived from an EMBL/GenBank/DDBJ whole genome shotgun (WGS) entry which is preliminary data.</text>
</comment>
<evidence type="ECO:0000259" key="7">
    <source>
        <dbReference type="PROSITE" id="PS51194"/>
    </source>
</evidence>
<dbReference type="PANTHER" id="PTHR10799">
    <property type="entry name" value="SNF2/RAD54 HELICASE FAMILY"/>
    <property type="match status" value="1"/>
</dbReference>
<evidence type="ECO:0000256" key="4">
    <source>
        <dbReference type="ARBA" id="ARBA00022840"/>
    </source>
</evidence>
<dbReference type="InterPro" id="IPR000330">
    <property type="entry name" value="SNF2_N"/>
</dbReference>
<dbReference type="Gene3D" id="3.40.50.300">
    <property type="entry name" value="P-loop containing nucleotide triphosphate hydrolases"/>
    <property type="match status" value="1"/>
</dbReference>
<dbReference type="Pfam" id="PF00271">
    <property type="entry name" value="Helicase_C"/>
    <property type="match status" value="1"/>
</dbReference>
<dbReference type="Pfam" id="PF00176">
    <property type="entry name" value="SNF2-rel_dom"/>
    <property type="match status" value="1"/>
</dbReference>
<dbReference type="Proteomes" id="UP000471640">
    <property type="component" value="Unassembled WGS sequence"/>
</dbReference>
<keyword evidence="4" id="KW-0067">ATP-binding</keyword>
<evidence type="ECO:0000256" key="3">
    <source>
        <dbReference type="ARBA" id="ARBA00022806"/>
    </source>
</evidence>
<dbReference type="CDD" id="cd18793">
    <property type="entry name" value="SF2_C_SNF"/>
    <property type="match status" value="1"/>
</dbReference>
<keyword evidence="9" id="KW-1185">Reference proteome</keyword>
<reference evidence="8 9" key="2">
    <citation type="submission" date="2020-02" db="EMBL/GenBank/DDBJ databases">
        <title>Genome sequences of Thiorhodococcus mannitoliphagus and Thiorhodococcus minor, purple sulfur photosynthetic bacteria in the gammaproteobacterial family, Chromatiaceae.</title>
        <authorList>
            <person name="Aviles F.A."/>
            <person name="Meyer T.E."/>
            <person name="Kyndt J.A."/>
        </authorList>
    </citation>
    <scope>NUCLEOTIDE SEQUENCE [LARGE SCALE GENOMIC DNA]</scope>
    <source>
        <strain evidence="8 9">DSM 18266</strain>
    </source>
</reference>
<dbReference type="GO" id="GO:0005524">
    <property type="term" value="F:ATP binding"/>
    <property type="evidence" value="ECO:0007669"/>
    <property type="project" value="UniProtKB-KW"/>
</dbReference>
<dbReference type="SUPFAM" id="SSF52540">
    <property type="entry name" value="P-loop containing nucleoside triphosphate hydrolases"/>
    <property type="match status" value="2"/>
</dbReference>
<name>A0A6P1DRV4_9GAMM</name>
<evidence type="ECO:0000256" key="1">
    <source>
        <dbReference type="ARBA" id="ARBA00022741"/>
    </source>
</evidence>
<dbReference type="CDD" id="cd18011">
    <property type="entry name" value="DEXDc_RapA"/>
    <property type="match status" value="1"/>
</dbReference>
<dbReference type="InterPro" id="IPR027417">
    <property type="entry name" value="P-loop_NTPase"/>
</dbReference>
<dbReference type="GO" id="GO:0004386">
    <property type="term" value="F:helicase activity"/>
    <property type="evidence" value="ECO:0007669"/>
    <property type="project" value="UniProtKB-KW"/>
</dbReference>
<evidence type="ECO:0000313" key="8">
    <source>
        <dbReference type="EMBL" id="NEX19903.1"/>
    </source>
</evidence>
<keyword evidence="5" id="KW-0175">Coiled coil</keyword>
<dbReference type="SMART" id="SM00487">
    <property type="entry name" value="DEXDc"/>
    <property type="match status" value="1"/>
</dbReference>
<dbReference type="InterPro" id="IPR001650">
    <property type="entry name" value="Helicase_C-like"/>
</dbReference>
<dbReference type="GO" id="GO:0016787">
    <property type="term" value="F:hydrolase activity"/>
    <property type="evidence" value="ECO:0007669"/>
    <property type="project" value="UniProtKB-KW"/>
</dbReference>
<proteinExistence type="predicted"/>
<reference evidence="9" key="1">
    <citation type="journal article" date="2020" name="Microbiol. Resour. Announc.">
        <title>Draft Genome Sequences of Thiorhodococcus mannitoliphagus and Thiorhodococcus minor, Purple Sulfur Photosynthetic Bacteria in the Gammaproteobacterial Family Chromatiaceae.</title>
        <authorList>
            <person name="Aviles F.A."/>
            <person name="Meyer T.E."/>
            <person name="Kyndt J.A."/>
        </authorList>
    </citation>
    <scope>NUCLEOTIDE SEQUENCE [LARGE SCALE GENOMIC DNA]</scope>
    <source>
        <strain evidence="9">DSM 18266</strain>
    </source>
</reference>
<dbReference type="PROSITE" id="PS51194">
    <property type="entry name" value="HELICASE_CTER"/>
    <property type="match status" value="1"/>
</dbReference>
<dbReference type="SMART" id="SM00490">
    <property type="entry name" value="HELICc"/>
    <property type="match status" value="1"/>
</dbReference>
<feature type="domain" description="Helicase C-terminal" evidence="7">
    <location>
        <begin position="399"/>
        <end position="592"/>
    </location>
</feature>
<keyword evidence="3 8" id="KW-0347">Helicase</keyword>
<dbReference type="EMBL" id="JAAIJR010000018">
    <property type="protein sequence ID" value="NEX19903.1"/>
    <property type="molecule type" value="Genomic_DNA"/>
</dbReference>
<dbReference type="AlphaFoldDB" id="A0A6P1DRV4"/>
<evidence type="ECO:0000259" key="6">
    <source>
        <dbReference type="PROSITE" id="PS51192"/>
    </source>
</evidence>
<dbReference type="InterPro" id="IPR057342">
    <property type="entry name" value="DEXDc_RapA"/>
</dbReference>
<keyword evidence="2" id="KW-0378">Hydrolase</keyword>
<dbReference type="Gene3D" id="3.40.50.10810">
    <property type="entry name" value="Tandem AAA-ATPase domain"/>
    <property type="match status" value="1"/>
</dbReference>
<dbReference type="InterPro" id="IPR014001">
    <property type="entry name" value="Helicase_ATP-bd"/>
</dbReference>